<dbReference type="InterPro" id="IPR013762">
    <property type="entry name" value="Integrase-like_cat_sf"/>
</dbReference>
<dbReference type="OrthoDB" id="7776589at2759"/>
<dbReference type="SUPFAM" id="SSF47823">
    <property type="entry name" value="lambda integrase-like, N-terminal domain"/>
    <property type="match status" value="1"/>
</dbReference>
<keyword evidence="1" id="KW-0238">DNA-binding</keyword>
<dbReference type="Proteomes" id="UP000596742">
    <property type="component" value="Unassembled WGS sequence"/>
</dbReference>
<dbReference type="GO" id="GO:0015074">
    <property type="term" value="P:DNA integration"/>
    <property type="evidence" value="ECO:0007669"/>
    <property type="project" value="InterPro"/>
</dbReference>
<dbReference type="GO" id="GO:0006310">
    <property type="term" value="P:DNA recombination"/>
    <property type="evidence" value="ECO:0007669"/>
    <property type="project" value="UniProtKB-KW"/>
</dbReference>
<dbReference type="InterPro" id="IPR011010">
    <property type="entry name" value="DNA_brk_join_enz"/>
</dbReference>
<dbReference type="PANTHER" id="PTHR34605">
    <property type="entry name" value="PHAGE_INTEGRASE DOMAIN-CONTAINING PROTEIN"/>
    <property type="match status" value="1"/>
</dbReference>
<sequence>MMIVIGDKVRLHTRYLYDCIMGRASWDARVKMNPDALTDILFWDSSLRKLNEQGVDICRVDHDFVSDFDIFCDASDVGFGGYLSTQCSVVICVDVSEMSGNWTSDEKLESSTWRKLECARRVLCTYESKFSLDNKSVSINSDNKNVLHILKVGSKKSILQNIAVDIHNICSAKTTLDSKWLLRADNQYADKLSRNTDNDDWGIHGELFNYFNGTWGPYSIDRFATHYNTQCTRFNSKHWCPGSEGIDAFSQNWGNDTNWLVPPPALVPMVLQKVQHDKAACTLVIPEWKSAPFWPLIYTSKGVNLRRNVEAALVESGVSENCNLYNLARKMTTFLVDSRSENTCKKYYSSFNRWKKFAIENSLNELPTEPVHKALYITKLIDEQCSPSVVNSAVYSIKWAHDLNGSNDPTENSFVKYLLESDKRRNSRPVNKKDPVNNDMLIDLCSMYTDSSDLLIVRDLTMILLSYSGFLRFDEISKLGAKMLKLFISHSKTDQYRQGNEIFISKGITIACPINMYLRYLFLAGLDAQSEQFIFKPIFRSKGVPKLIYKIKPISYTAAKENIVKRLKLVAPSLNLGLHSLRSGGATAAAKSNVNERCIKRHGRWKTDFVKDGYIEDTLEKRISVSQKLGL</sequence>
<keyword evidence="2" id="KW-0233">DNA recombination</keyword>
<evidence type="ECO:0000256" key="2">
    <source>
        <dbReference type="ARBA" id="ARBA00023172"/>
    </source>
</evidence>
<dbReference type="Gene3D" id="1.10.443.10">
    <property type="entry name" value="Intergrase catalytic core"/>
    <property type="match status" value="1"/>
</dbReference>
<dbReference type="GO" id="GO:0003677">
    <property type="term" value="F:DNA binding"/>
    <property type="evidence" value="ECO:0007669"/>
    <property type="project" value="UniProtKB-KW"/>
</dbReference>
<protein>
    <recommendedName>
        <fullName evidence="5">Tyr recombinase domain-containing protein</fullName>
    </recommendedName>
</protein>
<dbReference type="SUPFAM" id="SSF56349">
    <property type="entry name" value="DNA breaking-rejoining enzymes"/>
    <property type="match status" value="1"/>
</dbReference>
<dbReference type="PANTHER" id="PTHR34605:SF6">
    <property type="entry name" value="TYR RECOMBINASE DOMAIN-CONTAINING PROTEIN"/>
    <property type="match status" value="1"/>
</dbReference>
<comment type="caution">
    <text evidence="3">The sequence shown here is derived from an EMBL/GenBank/DDBJ whole genome shotgun (WGS) entry which is preliminary data.</text>
</comment>
<dbReference type="EMBL" id="UYJE01001861">
    <property type="protein sequence ID" value="VDI05830.1"/>
    <property type="molecule type" value="Genomic_DNA"/>
</dbReference>
<reference evidence="3" key="1">
    <citation type="submission" date="2018-11" db="EMBL/GenBank/DDBJ databases">
        <authorList>
            <person name="Alioto T."/>
            <person name="Alioto T."/>
        </authorList>
    </citation>
    <scope>NUCLEOTIDE SEQUENCE</scope>
</reference>
<dbReference type="Gene3D" id="1.10.150.130">
    <property type="match status" value="1"/>
</dbReference>
<evidence type="ECO:0000313" key="3">
    <source>
        <dbReference type="EMBL" id="VDI05830.1"/>
    </source>
</evidence>
<gene>
    <name evidence="3" type="ORF">MGAL_10B093963</name>
</gene>
<evidence type="ECO:0000313" key="4">
    <source>
        <dbReference type="Proteomes" id="UP000596742"/>
    </source>
</evidence>
<proteinExistence type="predicted"/>
<dbReference type="InterPro" id="IPR052925">
    <property type="entry name" value="Phage_Integrase-like_Recomb"/>
</dbReference>
<evidence type="ECO:0000256" key="1">
    <source>
        <dbReference type="ARBA" id="ARBA00023125"/>
    </source>
</evidence>
<accession>A0A8B6CII5</accession>
<keyword evidence="4" id="KW-1185">Reference proteome</keyword>
<dbReference type="AlphaFoldDB" id="A0A8B6CII5"/>
<organism evidence="3 4">
    <name type="scientific">Mytilus galloprovincialis</name>
    <name type="common">Mediterranean mussel</name>
    <dbReference type="NCBI Taxonomy" id="29158"/>
    <lineage>
        <taxon>Eukaryota</taxon>
        <taxon>Metazoa</taxon>
        <taxon>Spiralia</taxon>
        <taxon>Lophotrochozoa</taxon>
        <taxon>Mollusca</taxon>
        <taxon>Bivalvia</taxon>
        <taxon>Autobranchia</taxon>
        <taxon>Pteriomorphia</taxon>
        <taxon>Mytilida</taxon>
        <taxon>Mytiloidea</taxon>
        <taxon>Mytilidae</taxon>
        <taxon>Mytilinae</taxon>
        <taxon>Mytilus</taxon>
    </lineage>
</organism>
<dbReference type="InterPro" id="IPR010998">
    <property type="entry name" value="Integrase_recombinase_N"/>
</dbReference>
<name>A0A8B6CII5_MYTGA</name>
<evidence type="ECO:0008006" key="5">
    <source>
        <dbReference type="Google" id="ProtNLM"/>
    </source>
</evidence>